<keyword evidence="18" id="KW-1185">Reference proteome</keyword>
<evidence type="ECO:0000256" key="6">
    <source>
        <dbReference type="ARBA" id="ARBA00022679"/>
    </source>
</evidence>
<dbReference type="GO" id="GO:0016301">
    <property type="term" value="F:kinase activity"/>
    <property type="evidence" value="ECO:0007669"/>
    <property type="project" value="UniProtKB-KW"/>
</dbReference>
<evidence type="ECO:0000256" key="7">
    <source>
        <dbReference type="ARBA" id="ARBA00022692"/>
    </source>
</evidence>
<dbReference type="Gene3D" id="1.10.287.130">
    <property type="match status" value="1"/>
</dbReference>
<dbReference type="InterPro" id="IPR036890">
    <property type="entry name" value="HATPase_C_sf"/>
</dbReference>
<evidence type="ECO:0000313" key="17">
    <source>
        <dbReference type="EMBL" id="MDQ8833755.1"/>
    </source>
</evidence>
<comment type="catalytic activity">
    <reaction evidence="1">
        <text>ATP + protein L-histidine = ADP + protein N-phospho-L-histidine.</text>
        <dbReference type="EC" id="2.7.13.3"/>
    </reaction>
</comment>
<proteinExistence type="predicted"/>
<dbReference type="InterPro" id="IPR005467">
    <property type="entry name" value="His_kinase_dom"/>
</dbReference>
<dbReference type="Proteomes" id="UP001228446">
    <property type="component" value="Unassembled WGS sequence"/>
</dbReference>
<keyword evidence="6" id="KW-0808">Transferase</keyword>
<feature type="domain" description="HAMP" evidence="16">
    <location>
        <begin position="172"/>
        <end position="224"/>
    </location>
</feature>
<dbReference type="EMBL" id="JAVIBX010000035">
    <property type="protein sequence ID" value="MDQ8833755.1"/>
    <property type="molecule type" value="Genomic_DNA"/>
</dbReference>
<evidence type="ECO:0000256" key="9">
    <source>
        <dbReference type="ARBA" id="ARBA00022777"/>
    </source>
</evidence>
<keyword evidence="5" id="KW-0597">Phosphoprotein</keyword>
<evidence type="ECO:0000256" key="4">
    <source>
        <dbReference type="ARBA" id="ARBA00022475"/>
    </source>
</evidence>
<accession>A0ABU1B5B9</accession>
<feature type="transmembrane region" description="Helical" evidence="14">
    <location>
        <begin position="149"/>
        <end position="171"/>
    </location>
</feature>
<evidence type="ECO:0000256" key="12">
    <source>
        <dbReference type="ARBA" id="ARBA00023012"/>
    </source>
</evidence>
<keyword evidence="13 14" id="KW-0472">Membrane</keyword>
<dbReference type="CDD" id="cd00082">
    <property type="entry name" value="HisKA"/>
    <property type="match status" value="1"/>
</dbReference>
<keyword evidence="11 14" id="KW-1133">Transmembrane helix</keyword>
<dbReference type="SUPFAM" id="SSF55874">
    <property type="entry name" value="ATPase domain of HSP90 chaperone/DNA topoisomerase II/histidine kinase"/>
    <property type="match status" value="1"/>
</dbReference>
<keyword evidence="12" id="KW-0902">Two-component regulatory system</keyword>
<evidence type="ECO:0000259" key="15">
    <source>
        <dbReference type="PROSITE" id="PS50109"/>
    </source>
</evidence>
<dbReference type="InterPro" id="IPR003661">
    <property type="entry name" value="HisK_dim/P_dom"/>
</dbReference>
<dbReference type="PROSITE" id="PS50885">
    <property type="entry name" value="HAMP"/>
    <property type="match status" value="1"/>
</dbReference>
<dbReference type="SUPFAM" id="SSF158472">
    <property type="entry name" value="HAMP domain-like"/>
    <property type="match status" value="1"/>
</dbReference>
<keyword evidence="8" id="KW-0547">Nucleotide-binding</keyword>
<dbReference type="Pfam" id="PF00672">
    <property type="entry name" value="HAMP"/>
    <property type="match status" value="1"/>
</dbReference>
<sequence length="437" mass="49872">MKRENKGHTSIYVQLGRLLLLSSVMAAICYVVLDRIGMSVIDYYIYDGRYVEEQNAHYISKLVEFVDKEKIATSDSKKLDAWVKEQEILTLEIYKDNIQVFTSNDPNKEESANRIEMSEESWIGYAQVQFADGAADVMVTGIYSYQLRLYTRIFVIILSFIFLIVVVLLGIRRKVEDIRRLSHDLEILEGGNLDYQIHVKGRDELADLAQGVESMRLSFRNLVQTEADIVKKNQKVITEMSHDLRTPVTSILLYLEIIKNKPNMEPDLLQHYLGIIEQKAQQMRQVSENLFSYSLVAEEMTLTHLLPLSHAVEVMCEGLTLQGLSVEVVAEEELMDIELPSDSILRIMDNLQSNIIKYGDPTFPVRIGLKVDEKWLELSVSNKIGERSLSASNGIGLQSIERMVVQLGGDYAVHEEQGWFCVCIHFSKSQGELQHLS</sequence>
<dbReference type="EC" id="2.7.13.3" evidence="3"/>
<feature type="domain" description="Histidine kinase" evidence="15">
    <location>
        <begin position="239"/>
        <end position="430"/>
    </location>
</feature>
<dbReference type="SMART" id="SM00388">
    <property type="entry name" value="HisKA"/>
    <property type="match status" value="1"/>
</dbReference>
<dbReference type="RefSeq" id="WP_024531585.1">
    <property type="nucleotide sequence ID" value="NZ_JAVIBQ010000027.1"/>
</dbReference>
<evidence type="ECO:0000256" key="1">
    <source>
        <dbReference type="ARBA" id="ARBA00000085"/>
    </source>
</evidence>
<dbReference type="PANTHER" id="PTHR45528">
    <property type="entry name" value="SENSOR HISTIDINE KINASE CPXA"/>
    <property type="match status" value="1"/>
</dbReference>
<dbReference type="InterPro" id="IPR003660">
    <property type="entry name" value="HAMP_dom"/>
</dbReference>
<evidence type="ECO:0000313" key="18">
    <source>
        <dbReference type="Proteomes" id="UP001228446"/>
    </source>
</evidence>
<keyword evidence="9 17" id="KW-0418">Kinase</keyword>
<comment type="subcellular location">
    <subcellularLocation>
        <location evidence="2">Cell membrane</location>
        <topology evidence="2">Multi-pass membrane protein</topology>
    </subcellularLocation>
</comment>
<evidence type="ECO:0000256" key="11">
    <source>
        <dbReference type="ARBA" id="ARBA00022989"/>
    </source>
</evidence>
<gene>
    <name evidence="17" type="ORF">RFF62_08245</name>
</gene>
<keyword evidence="10" id="KW-0067">ATP-binding</keyword>
<keyword evidence="4" id="KW-1003">Cell membrane</keyword>
<reference evidence="17 18" key="1">
    <citation type="submission" date="2023-08" db="EMBL/GenBank/DDBJ databases">
        <title>Streptococcus ruminantium-associated sheep mastitis outbreak detected in Italy is distinct from bovine isolates.</title>
        <authorList>
            <person name="Rosa M.N."/>
            <person name="Vezina B."/>
            <person name="Tola S."/>
        </authorList>
    </citation>
    <scope>NUCLEOTIDE SEQUENCE [LARGE SCALE GENOMIC DNA]</scope>
    <source>
        <strain evidence="17 18">OM6730</strain>
    </source>
</reference>
<comment type="caution">
    <text evidence="17">The sequence shown here is derived from an EMBL/GenBank/DDBJ whole genome shotgun (WGS) entry which is preliminary data.</text>
</comment>
<evidence type="ECO:0000256" key="10">
    <source>
        <dbReference type="ARBA" id="ARBA00022840"/>
    </source>
</evidence>
<dbReference type="PANTHER" id="PTHR45528:SF1">
    <property type="entry name" value="SENSOR HISTIDINE KINASE CPXA"/>
    <property type="match status" value="1"/>
</dbReference>
<feature type="transmembrane region" description="Helical" evidence="14">
    <location>
        <begin position="12"/>
        <end position="33"/>
    </location>
</feature>
<dbReference type="Gene3D" id="3.30.565.10">
    <property type="entry name" value="Histidine kinase-like ATPase, C-terminal domain"/>
    <property type="match status" value="1"/>
</dbReference>
<dbReference type="InterPro" id="IPR036097">
    <property type="entry name" value="HisK_dim/P_sf"/>
</dbReference>
<protein>
    <recommendedName>
        <fullName evidence="3">histidine kinase</fullName>
        <ecNumber evidence="3">2.7.13.3</ecNumber>
    </recommendedName>
</protein>
<dbReference type="Pfam" id="PF00512">
    <property type="entry name" value="HisKA"/>
    <property type="match status" value="1"/>
</dbReference>
<evidence type="ECO:0000256" key="5">
    <source>
        <dbReference type="ARBA" id="ARBA00022553"/>
    </source>
</evidence>
<dbReference type="CDD" id="cd06225">
    <property type="entry name" value="HAMP"/>
    <property type="match status" value="1"/>
</dbReference>
<evidence type="ECO:0000256" key="8">
    <source>
        <dbReference type="ARBA" id="ARBA00022741"/>
    </source>
</evidence>
<evidence type="ECO:0000256" key="13">
    <source>
        <dbReference type="ARBA" id="ARBA00023136"/>
    </source>
</evidence>
<evidence type="ECO:0000259" key="16">
    <source>
        <dbReference type="PROSITE" id="PS50885"/>
    </source>
</evidence>
<dbReference type="PROSITE" id="PS50109">
    <property type="entry name" value="HIS_KIN"/>
    <property type="match status" value="1"/>
</dbReference>
<dbReference type="InterPro" id="IPR050398">
    <property type="entry name" value="HssS/ArlS-like"/>
</dbReference>
<name>A0ABU1B5B9_9STRE</name>
<dbReference type="Gene3D" id="6.10.340.10">
    <property type="match status" value="1"/>
</dbReference>
<evidence type="ECO:0000256" key="3">
    <source>
        <dbReference type="ARBA" id="ARBA00012438"/>
    </source>
</evidence>
<keyword evidence="7 14" id="KW-0812">Transmembrane</keyword>
<evidence type="ECO:0000256" key="14">
    <source>
        <dbReference type="SAM" id="Phobius"/>
    </source>
</evidence>
<dbReference type="SUPFAM" id="SSF47384">
    <property type="entry name" value="Homodimeric domain of signal transducing histidine kinase"/>
    <property type="match status" value="1"/>
</dbReference>
<organism evidence="17 18">
    <name type="scientific">Streptococcus ruminantium</name>
    <dbReference type="NCBI Taxonomy" id="1917441"/>
    <lineage>
        <taxon>Bacteria</taxon>
        <taxon>Bacillati</taxon>
        <taxon>Bacillota</taxon>
        <taxon>Bacilli</taxon>
        <taxon>Lactobacillales</taxon>
        <taxon>Streptococcaceae</taxon>
        <taxon>Streptococcus</taxon>
    </lineage>
</organism>
<evidence type="ECO:0000256" key="2">
    <source>
        <dbReference type="ARBA" id="ARBA00004651"/>
    </source>
</evidence>